<dbReference type="InterPro" id="IPR002470">
    <property type="entry name" value="Peptidase_S9A"/>
</dbReference>
<dbReference type="Proteomes" id="UP000516349">
    <property type="component" value="Chromosome"/>
</dbReference>
<evidence type="ECO:0000313" key="8">
    <source>
        <dbReference type="Proteomes" id="UP000516349"/>
    </source>
</evidence>
<organism evidence="7 8">
    <name type="scientific">Entomobacter blattae</name>
    <dbReference type="NCBI Taxonomy" id="2762277"/>
    <lineage>
        <taxon>Bacteria</taxon>
        <taxon>Pseudomonadati</taxon>
        <taxon>Pseudomonadota</taxon>
        <taxon>Alphaproteobacteria</taxon>
        <taxon>Acetobacterales</taxon>
        <taxon>Acetobacteraceae</taxon>
        <taxon>Entomobacter</taxon>
    </lineage>
</organism>
<dbReference type="GO" id="GO:0004177">
    <property type="term" value="F:aminopeptidase activity"/>
    <property type="evidence" value="ECO:0007669"/>
    <property type="project" value="UniProtKB-KW"/>
</dbReference>
<evidence type="ECO:0000256" key="1">
    <source>
        <dbReference type="ARBA" id="ARBA00005228"/>
    </source>
</evidence>
<dbReference type="EC" id="3.4.14.-" evidence="7"/>
<dbReference type="EMBL" id="CP060244">
    <property type="protein sequence ID" value="QNT78852.1"/>
    <property type="molecule type" value="Genomic_DNA"/>
</dbReference>
<dbReference type="InterPro" id="IPR051543">
    <property type="entry name" value="Serine_Peptidase_S9A"/>
</dbReference>
<dbReference type="Gene3D" id="3.40.50.1820">
    <property type="entry name" value="alpha/beta hydrolase"/>
    <property type="match status" value="1"/>
</dbReference>
<evidence type="ECO:0000313" key="7">
    <source>
        <dbReference type="EMBL" id="QNT78852.1"/>
    </source>
</evidence>
<dbReference type="RefSeq" id="WP_203413077.1">
    <property type="nucleotide sequence ID" value="NZ_CP060244.1"/>
</dbReference>
<dbReference type="AlphaFoldDB" id="A0A7H1NSU2"/>
<gene>
    <name evidence="7" type="primary">dapb1</name>
    <name evidence="7" type="ORF">JGUZn3_16310</name>
</gene>
<keyword evidence="2" id="KW-0645">Protease</keyword>
<dbReference type="GO" id="GO:0006508">
    <property type="term" value="P:proteolysis"/>
    <property type="evidence" value="ECO:0007669"/>
    <property type="project" value="UniProtKB-KW"/>
</dbReference>
<keyword evidence="4" id="KW-0720">Serine protease</keyword>
<dbReference type="InterPro" id="IPR029058">
    <property type="entry name" value="AB_hydrolase_fold"/>
</dbReference>
<dbReference type="PRINTS" id="PR00862">
    <property type="entry name" value="PROLIGOPTASE"/>
</dbReference>
<dbReference type="PANTHER" id="PTHR11757">
    <property type="entry name" value="PROTEASE FAMILY S9A OLIGOPEPTIDASE"/>
    <property type="match status" value="1"/>
</dbReference>
<dbReference type="GO" id="GO:0004252">
    <property type="term" value="F:serine-type endopeptidase activity"/>
    <property type="evidence" value="ECO:0007669"/>
    <property type="project" value="InterPro"/>
</dbReference>
<evidence type="ECO:0000256" key="4">
    <source>
        <dbReference type="ARBA" id="ARBA00022825"/>
    </source>
</evidence>
<dbReference type="Pfam" id="PF00326">
    <property type="entry name" value="Peptidase_S9"/>
    <property type="match status" value="1"/>
</dbReference>
<dbReference type="KEGG" id="ebla:JGUZn3_16310"/>
<proteinExistence type="inferred from homology"/>
<name>A0A7H1NSU2_9PROT</name>
<evidence type="ECO:0000259" key="6">
    <source>
        <dbReference type="Pfam" id="PF02897"/>
    </source>
</evidence>
<dbReference type="SUPFAM" id="SSF53474">
    <property type="entry name" value="alpha/beta-Hydrolases"/>
    <property type="match status" value="1"/>
</dbReference>
<sequence length="707" mass="80753">MSYPSAPRTPKKDHTIEQLGHIRHDHYAWLKDENWQNILVNPALLQDEIAQHLKEENAYTEAVLADTRPLQETLFEEMKVRLPPKDNFPPYPDGPWEYYRRFPEEGQYILYARKPRTAAKHVGENSSDKSDEDETILLDVNAIAREENYCHISHATHSPDHLCFAYALDTQGSENYQIFVKDITTQTILSPTIENCSGAFTFGADSRYLFWVYRNKNGRSTRVYRRDIALGTDDLVYEEEDSGFFLTLSKTSSGQWIIISTHDHDTSETWLIPTRHPLNIPFCVEPRAKGLQYDVQDWGGRLIIRTNCDEAVDFKLMEAPITTPSRPFWKNFYSHKEGRYLIDFKVFSHYLVCLEREEAQTRITILDKKGNSHRVGKGNDLGTYSFDGSLEYDTDELRYGYQSPSVPRQWYSYKMSTRTQILLKEQTIPSGHTPSDYITVRLFAYAADGERIPITLTRHKDTPQDGSAPLLLYGYGSYGYAIDPVFSPSTLSLLQRGWCYAIAHVRGGSEKGWRWFENGRLMKKKNTFTDFISCAEYLIAEQYTAKKRIVADGRSAGGMLMGAITNLRPDLFGGIIAVVPFVDVLNTMSDASLPLTPPEWPEWGNPLTDPLAYEYIASYSPYDNITSKDYPPILAMGGLTDPRVTYWEPAKWVAKLREYSTSPHPVLLKINMEAGHGGSSGRYKTLQETALLYAFAQWAVSSFHTDS</sequence>
<feature type="domain" description="Peptidase S9A N-terminal" evidence="6">
    <location>
        <begin position="7"/>
        <end position="425"/>
    </location>
</feature>
<dbReference type="Pfam" id="PF02897">
    <property type="entry name" value="Peptidase_S9_N"/>
    <property type="match status" value="1"/>
</dbReference>
<feature type="domain" description="Peptidase S9 prolyl oligopeptidase catalytic" evidence="5">
    <location>
        <begin position="486"/>
        <end position="699"/>
    </location>
</feature>
<evidence type="ECO:0000256" key="2">
    <source>
        <dbReference type="ARBA" id="ARBA00022670"/>
    </source>
</evidence>
<keyword evidence="7" id="KW-0031">Aminopeptidase</keyword>
<evidence type="ECO:0000256" key="3">
    <source>
        <dbReference type="ARBA" id="ARBA00022801"/>
    </source>
</evidence>
<evidence type="ECO:0000259" key="5">
    <source>
        <dbReference type="Pfam" id="PF00326"/>
    </source>
</evidence>
<reference evidence="7 8" key="1">
    <citation type="submission" date="2020-08" db="EMBL/GenBank/DDBJ databases">
        <title>Complete genome sequence of Entomobacter blattae G55GP.</title>
        <authorList>
            <person name="Poehlein A."/>
            <person name="Guzman J."/>
            <person name="Daniel R."/>
            <person name="Vilcinskas A."/>
        </authorList>
    </citation>
    <scope>NUCLEOTIDE SEQUENCE [LARGE SCALE GENOMIC DNA]</scope>
    <source>
        <strain evidence="7 8">G55GP</strain>
    </source>
</reference>
<dbReference type="InterPro" id="IPR023302">
    <property type="entry name" value="Pept_S9A_N"/>
</dbReference>
<protein>
    <submittedName>
        <fullName evidence="7">Dipeptidyl aminopeptidase BI</fullName>
        <ecNumber evidence="7">3.4.14.-</ecNumber>
    </submittedName>
</protein>
<dbReference type="SUPFAM" id="SSF50993">
    <property type="entry name" value="Peptidase/esterase 'gauge' domain"/>
    <property type="match status" value="1"/>
</dbReference>
<keyword evidence="8" id="KW-1185">Reference proteome</keyword>
<accession>A0A7H1NSU2</accession>
<keyword evidence="3 7" id="KW-0378">Hydrolase</keyword>
<dbReference type="PANTHER" id="PTHR11757:SF19">
    <property type="entry name" value="PROLYL ENDOPEPTIDASE-LIKE"/>
    <property type="match status" value="1"/>
</dbReference>
<dbReference type="Gene3D" id="2.130.10.120">
    <property type="entry name" value="Prolyl oligopeptidase, N-terminal domain"/>
    <property type="match status" value="1"/>
</dbReference>
<comment type="similarity">
    <text evidence="1">Belongs to the peptidase S9A family.</text>
</comment>
<dbReference type="InterPro" id="IPR001375">
    <property type="entry name" value="Peptidase_S9_cat"/>
</dbReference>